<keyword evidence="3" id="KW-1185">Reference proteome</keyword>
<gene>
    <name evidence="2" type="ORF">FOMPIDRAFT_87425</name>
</gene>
<dbReference type="InterPro" id="IPR000182">
    <property type="entry name" value="GNAT_dom"/>
</dbReference>
<evidence type="ECO:0000313" key="3">
    <source>
        <dbReference type="Proteomes" id="UP000015241"/>
    </source>
</evidence>
<evidence type="ECO:0000313" key="2">
    <source>
        <dbReference type="EMBL" id="EPS99788.1"/>
    </source>
</evidence>
<dbReference type="PROSITE" id="PS51186">
    <property type="entry name" value="GNAT"/>
    <property type="match status" value="1"/>
</dbReference>
<dbReference type="Gene3D" id="3.40.630.30">
    <property type="match status" value="1"/>
</dbReference>
<dbReference type="Proteomes" id="UP000015241">
    <property type="component" value="Unassembled WGS sequence"/>
</dbReference>
<accession>S8E8Z7</accession>
<dbReference type="InParanoid" id="S8E8Z7"/>
<dbReference type="EMBL" id="KE504154">
    <property type="protein sequence ID" value="EPS99788.1"/>
    <property type="molecule type" value="Genomic_DNA"/>
</dbReference>
<dbReference type="InterPro" id="IPR052523">
    <property type="entry name" value="Trichothecene_AcTrans"/>
</dbReference>
<dbReference type="Pfam" id="PF00583">
    <property type="entry name" value="Acetyltransf_1"/>
    <property type="match status" value="1"/>
</dbReference>
<reference evidence="2 3" key="1">
    <citation type="journal article" date="2012" name="Science">
        <title>The Paleozoic origin of enzymatic lignin decomposition reconstructed from 31 fungal genomes.</title>
        <authorList>
            <person name="Floudas D."/>
            <person name="Binder M."/>
            <person name="Riley R."/>
            <person name="Barry K."/>
            <person name="Blanchette R.A."/>
            <person name="Henrissat B."/>
            <person name="Martinez A.T."/>
            <person name="Otillar R."/>
            <person name="Spatafora J.W."/>
            <person name="Yadav J.S."/>
            <person name="Aerts A."/>
            <person name="Benoit I."/>
            <person name="Boyd A."/>
            <person name="Carlson A."/>
            <person name="Copeland A."/>
            <person name="Coutinho P.M."/>
            <person name="de Vries R.P."/>
            <person name="Ferreira P."/>
            <person name="Findley K."/>
            <person name="Foster B."/>
            <person name="Gaskell J."/>
            <person name="Glotzer D."/>
            <person name="Gorecki P."/>
            <person name="Heitman J."/>
            <person name="Hesse C."/>
            <person name="Hori C."/>
            <person name="Igarashi K."/>
            <person name="Jurgens J.A."/>
            <person name="Kallen N."/>
            <person name="Kersten P."/>
            <person name="Kohler A."/>
            <person name="Kuees U."/>
            <person name="Kumar T.K.A."/>
            <person name="Kuo A."/>
            <person name="LaButti K."/>
            <person name="Larrondo L.F."/>
            <person name="Lindquist E."/>
            <person name="Ling A."/>
            <person name="Lombard V."/>
            <person name="Lucas S."/>
            <person name="Lundell T."/>
            <person name="Martin R."/>
            <person name="McLaughlin D.J."/>
            <person name="Morgenstern I."/>
            <person name="Morin E."/>
            <person name="Murat C."/>
            <person name="Nagy L.G."/>
            <person name="Nolan M."/>
            <person name="Ohm R.A."/>
            <person name="Patyshakuliyeva A."/>
            <person name="Rokas A."/>
            <person name="Ruiz-Duenas F.J."/>
            <person name="Sabat G."/>
            <person name="Salamov A."/>
            <person name="Samejima M."/>
            <person name="Schmutz J."/>
            <person name="Slot J.C."/>
            <person name="St John F."/>
            <person name="Stenlid J."/>
            <person name="Sun H."/>
            <person name="Sun S."/>
            <person name="Syed K."/>
            <person name="Tsang A."/>
            <person name="Wiebenga A."/>
            <person name="Young D."/>
            <person name="Pisabarro A."/>
            <person name="Eastwood D.C."/>
            <person name="Martin F."/>
            <person name="Cullen D."/>
            <person name="Grigoriev I.V."/>
            <person name="Hibbett D.S."/>
        </authorList>
    </citation>
    <scope>NUCLEOTIDE SEQUENCE</scope>
    <source>
        <strain evidence="3">FP-58527</strain>
    </source>
</reference>
<sequence length="221" mass="24590">MSGVVEIVQMQDLTDGRHVSAQQLDAFEAIFVININDDPAAISMCGGNRSLIGPMARAMIRAATLGGEIYAASKAARIVGYAVWMPPGQELLSTPEQRRLGWDEWFTTVSEEGRDWFTKVYPKEVSAFMNGIFGATGKLESWYLNVIMVRPEHQGQGIATQFIDIVREKASQQGKMMSLSTDNPANVPIYKALRFDLRGEKMIPSPWGDWPLFVFTYSTSS</sequence>
<protein>
    <recommendedName>
        <fullName evidence="1">N-acetyltransferase domain-containing protein</fullName>
    </recommendedName>
</protein>
<dbReference type="SUPFAM" id="SSF55729">
    <property type="entry name" value="Acyl-CoA N-acyltransferases (Nat)"/>
    <property type="match status" value="1"/>
</dbReference>
<dbReference type="AlphaFoldDB" id="S8E8Z7"/>
<dbReference type="InterPro" id="IPR016181">
    <property type="entry name" value="Acyl_CoA_acyltransferase"/>
</dbReference>
<dbReference type="PANTHER" id="PTHR42791">
    <property type="entry name" value="GNAT FAMILY ACETYLTRANSFERASE"/>
    <property type="match status" value="1"/>
</dbReference>
<organism evidence="2 3">
    <name type="scientific">Fomitopsis schrenkii</name>
    <name type="common">Brown rot fungus</name>
    <dbReference type="NCBI Taxonomy" id="2126942"/>
    <lineage>
        <taxon>Eukaryota</taxon>
        <taxon>Fungi</taxon>
        <taxon>Dikarya</taxon>
        <taxon>Basidiomycota</taxon>
        <taxon>Agaricomycotina</taxon>
        <taxon>Agaricomycetes</taxon>
        <taxon>Polyporales</taxon>
        <taxon>Fomitopsis</taxon>
    </lineage>
</organism>
<feature type="domain" description="N-acetyltransferase" evidence="1">
    <location>
        <begin position="76"/>
        <end position="220"/>
    </location>
</feature>
<dbReference type="OrthoDB" id="61113at2759"/>
<evidence type="ECO:0000259" key="1">
    <source>
        <dbReference type="PROSITE" id="PS51186"/>
    </source>
</evidence>
<dbReference type="eggNOG" id="ENOG502SS1D">
    <property type="taxonomic scope" value="Eukaryota"/>
</dbReference>
<dbReference type="CDD" id="cd04301">
    <property type="entry name" value="NAT_SF"/>
    <property type="match status" value="1"/>
</dbReference>
<proteinExistence type="predicted"/>
<name>S8E8Z7_FOMSC</name>
<dbReference type="PANTHER" id="PTHR42791:SF1">
    <property type="entry name" value="N-ACETYLTRANSFERASE DOMAIN-CONTAINING PROTEIN"/>
    <property type="match status" value="1"/>
</dbReference>
<dbReference type="HOGENOM" id="CLU_086106_1_1_1"/>
<dbReference type="GO" id="GO:0016747">
    <property type="term" value="F:acyltransferase activity, transferring groups other than amino-acyl groups"/>
    <property type="evidence" value="ECO:0007669"/>
    <property type="project" value="InterPro"/>
</dbReference>
<dbReference type="STRING" id="743788.S8E8Z7"/>